<dbReference type="InterPro" id="IPR052025">
    <property type="entry name" value="Xyloglucanase_GH74"/>
</dbReference>
<dbReference type="InterPro" id="IPR015943">
    <property type="entry name" value="WD40/YVTN_repeat-like_dom_sf"/>
</dbReference>
<dbReference type="GO" id="GO:0010411">
    <property type="term" value="P:xyloglucan metabolic process"/>
    <property type="evidence" value="ECO:0007669"/>
    <property type="project" value="TreeGrafter"/>
</dbReference>
<dbReference type="EMBL" id="CAJPUY010000005">
    <property type="protein sequence ID" value="CAG2136040.1"/>
    <property type="molecule type" value="Genomic_DNA"/>
</dbReference>
<protein>
    <recommendedName>
        <fullName evidence="4">Glycosyl hydrolase</fullName>
    </recommendedName>
</protein>
<gene>
    <name evidence="2" type="ORF">LMG31506_01602</name>
</gene>
<accession>A0A916MWY2</accession>
<evidence type="ECO:0008006" key="4">
    <source>
        <dbReference type="Google" id="ProtNLM"/>
    </source>
</evidence>
<reference evidence="2" key="1">
    <citation type="submission" date="2021-03" db="EMBL/GenBank/DDBJ databases">
        <authorList>
            <person name="Peeters C."/>
        </authorList>
    </citation>
    <scope>NUCLEOTIDE SEQUENCE</scope>
    <source>
        <strain evidence="2">LMG 31506</strain>
    </source>
</reference>
<dbReference type="SUPFAM" id="SSF110296">
    <property type="entry name" value="Oligoxyloglucan reducing end-specific cellobiohydrolase"/>
    <property type="match status" value="1"/>
</dbReference>
<sequence>MTASTAPHTDPHSMPTPESGPAMLLVATIKGAWFLTSDAARRNWALRGPVFLGHTIHHIVQDPREPRRMLMAARTGHLGPTVFRSTDGGQNWTEATRPPAFAKVPEGETGRVVDHVFWLTPGHATESGTWYAGTSPQGLFRSTDHGASWDSVTGFNDHPMRRSWTGGEQDGTPDGPKLHSILVDPRDPKHLYIGMSSGGVFESTDAGADWKPLNRGCAANFLPDPDVEYGHDPHCVLQHPAAPDILYQQNHCGIYRMDRHEGIWKRIGDAMPREVGDIGFPIVAHRRDPRTVWVFPMDGSDVWPRVSPGGKPAVYVTRDAGESWQRQDRGLPAGQAWLTVKRQAMAADAQAPVGLYFGTTGGEIWASADEGEHWQCIASHLPHIYAVQTARPA</sequence>
<dbReference type="Proteomes" id="UP000672934">
    <property type="component" value="Unassembled WGS sequence"/>
</dbReference>
<feature type="region of interest" description="Disordered" evidence="1">
    <location>
        <begin position="152"/>
        <end position="175"/>
    </location>
</feature>
<dbReference type="Gene3D" id="2.130.10.10">
    <property type="entry name" value="YVTN repeat-like/Quinoprotein amine dehydrogenase"/>
    <property type="match status" value="1"/>
</dbReference>
<dbReference type="PANTHER" id="PTHR43739">
    <property type="entry name" value="XYLOGLUCANASE (EUROFUNG)"/>
    <property type="match status" value="1"/>
</dbReference>
<dbReference type="AlphaFoldDB" id="A0A916MWY2"/>
<evidence type="ECO:0000256" key="1">
    <source>
        <dbReference type="SAM" id="MobiDB-lite"/>
    </source>
</evidence>
<keyword evidence="3" id="KW-1185">Reference proteome</keyword>
<organism evidence="2 3">
    <name type="scientific">Cupriavidus yeoncheonensis</name>
    <dbReference type="NCBI Taxonomy" id="1462994"/>
    <lineage>
        <taxon>Bacteria</taxon>
        <taxon>Pseudomonadati</taxon>
        <taxon>Pseudomonadota</taxon>
        <taxon>Betaproteobacteria</taxon>
        <taxon>Burkholderiales</taxon>
        <taxon>Burkholderiaceae</taxon>
        <taxon>Cupriavidus</taxon>
    </lineage>
</organism>
<name>A0A916MWY2_9BURK</name>
<evidence type="ECO:0000313" key="3">
    <source>
        <dbReference type="Proteomes" id="UP000672934"/>
    </source>
</evidence>
<proteinExistence type="predicted"/>
<evidence type="ECO:0000313" key="2">
    <source>
        <dbReference type="EMBL" id="CAG2136040.1"/>
    </source>
</evidence>
<comment type="caution">
    <text evidence="2">The sequence shown here is derived from an EMBL/GenBank/DDBJ whole genome shotgun (WGS) entry which is preliminary data.</text>
</comment>
<dbReference type="CDD" id="cd15482">
    <property type="entry name" value="Sialidase_non-viral"/>
    <property type="match status" value="1"/>
</dbReference>
<dbReference type="PANTHER" id="PTHR43739:SF5">
    <property type="entry name" value="EXO-ALPHA-SIALIDASE"/>
    <property type="match status" value="1"/>
</dbReference>